<accession>A0A0D6JJL4</accession>
<dbReference type="KEGG" id="fil:BN1229_v1_3594"/>
<dbReference type="AlphaFoldDB" id="A0A0D6JJL4"/>
<gene>
    <name evidence="1" type="ORF">YBN1229_v1_3586</name>
</gene>
<evidence type="ECO:0000313" key="2">
    <source>
        <dbReference type="Proteomes" id="UP000033187"/>
    </source>
</evidence>
<dbReference type="EMBL" id="LN829119">
    <property type="protein sequence ID" value="CPR22153.1"/>
    <property type="molecule type" value="Genomic_DNA"/>
</dbReference>
<keyword evidence="2" id="KW-1185">Reference proteome</keyword>
<sequence length="57" mass="6442">MPRYRFGPSAVKQSSNIVFPRGAPVQERVFLIFMVDFLRISSGAKTNQESPLSHFSI</sequence>
<evidence type="ECO:0000313" key="1">
    <source>
        <dbReference type="EMBL" id="CPR22153.1"/>
    </source>
</evidence>
<dbReference type="KEGG" id="fiy:BN1229_v1_3586"/>
<dbReference type="Proteomes" id="UP000033187">
    <property type="component" value="Chromosome 1"/>
</dbReference>
<protein>
    <submittedName>
        <fullName evidence="1">Uncharacterized protein</fullName>
    </submittedName>
</protein>
<proteinExistence type="predicted"/>
<reference evidence="2" key="1">
    <citation type="submission" date="2015-02" db="EMBL/GenBank/DDBJ databases">
        <authorList>
            <person name="Chooi Y.-H."/>
        </authorList>
    </citation>
    <scope>NUCLEOTIDE SEQUENCE [LARGE SCALE GENOMIC DNA]</scope>
    <source>
        <strain evidence="2">strain Y</strain>
    </source>
</reference>
<organism evidence="1 2">
    <name type="scientific">Candidatus Filomicrobium marinum</name>
    <dbReference type="NCBI Taxonomy" id="1608628"/>
    <lineage>
        <taxon>Bacteria</taxon>
        <taxon>Pseudomonadati</taxon>
        <taxon>Pseudomonadota</taxon>
        <taxon>Alphaproteobacteria</taxon>
        <taxon>Hyphomicrobiales</taxon>
        <taxon>Hyphomicrobiaceae</taxon>
        <taxon>Filomicrobium</taxon>
    </lineage>
</organism>
<name>A0A0D6JJL4_9HYPH</name>